<evidence type="ECO:0000256" key="2">
    <source>
        <dbReference type="ARBA" id="ARBA00001936"/>
    </source>
</evidence>
<protein>
    <recommendedName>
        <fullName evidence="4">Xaa-Pro aminopeptidase</fullName>
        <ecNumber evidence="4">3.4.11.9</ecNumber>
    </recommendedName>
</protein>
<evidence type="ECO:0000313" key="10">
    <source>
        <dbReference type="Proteomes" id="UP000000442"/>
    </source>
</evidence>
<gene>
    <name evidence="9" type="ordered locus">HRM2_47080</name>
</gene>
<comment type="similarity">
    <text evidence="3">Belongs to the peptidase M24B family.</text>
</comment>
<dbReference type="Pfam" id="PF05195">
    <property type="entry name" value="AMP_N"/>
    <property type="match status" value="1"/>
</dbReference>
<evidence type="ECO:0000256" key="1">
    <source>
        <dbReference type="ARBA" id="ARBA00001424"/>
    </source>
</evidence>
<sequence>MFNKEIYQDRRNLLKTKVGRGIILLLGNSESPINFKDNCYSFRQDSTFLYYAGISHPDLALVMDCDTGHEILFGDDGTMDQIVWMGPQPSLGTRAARTSISDVQPLANLKQTLNAAVYQGRPVHFLPPYRDHHRICLMELMGAPLCAMESMASLALIRAVIAQRIYKSDLEVAEIERAVNTSVGMHATAMTSAQPGMTEARVAADVERVAKAFDHDLAFPIIATVNGQTLHNHYHGNILKEGRLFLLDAGAQTAMGYNGDLTSTFPVSPTFTPKQRQVYEIVLAAHDKAVSMLAPKITFKEIHLAASLEIAHGMKDLGLMKGNLEDAVEAGAHAMFFPCGLGHMMGLDVHDMENLGETWVGYDGHPKSDQFGLKSLRLARPLEPGFVLTVEPGVYFIPELMDLWKKENRFMDFIDYDRLEAYRDFGGIRNEENYLITDTGYRLLGKPKPRSVKQVEALRAVAFG</sequence>
<dbReference type="HOGENOM" id="CLU_017266_1_2_7"/>
<keyword evidence="6" id="KW-0378">Hydrolase</keyword>
<dbReference type="Gene3D" id="3.90.230.10">
    <property type="entry name" value="Creatinase/methionine aminopeptidase superfamily"/>
    <property type="match status" value="1"/>
</dbReference>
<dbReference type="SUPFAM" id="SSF55920">
    <property type="entry name" value="Creatinase/aminopeptidase"/>
    <property type="match status" value="1"/>
</dbReference>
<evidence type="ECO:0000313" key="9">
    <source>
        <dbReference type="EMBL" id="ACN17757.1"/>
    </source>
</evidence>
<dbReference type="InterPro" id="IPR052433">
    <property type="entry name" value="X-Pro_dipept-like"/>
</dbReference>
<feature type="domain" description="Aminopeptidase P N-terminal" evidence="8">
    <location>
        <begin position="2"/>
        <end position="134"/>
    </location>
</feature>
<dbReference type="SUPFAM" id="SSF53092">
    <property type="entry name" value="Creatinase/prolidase N-terminal domain"/>
    <property type="match status" value="1"/>
</dbReference>
<name>C0QH98_DESAH</name>
<dbReference type="CDD" id="cd01087">
    <property type="entry name" value="Prolidase"/>
    <property type="match status" value="1"/>
</dbReference>
<keyword evidence="5" id="KW-0479">Metal-binding</keyword>
<evidence type="ECO:0000256" key="7">
    <source>
        <dbReference type="ARBA" id="ARBA00023211"/>
    </source>
</evidence>
<dbReference type="InterPro" id="IPR036005">
    <property type="entry name" value="Creatinase/aminopeptidase-like"/>
</dbReference>
<dbReference type="GO" id="GO:0005829">
    <property type="term" value="C:cytosol"/>
    <property type="evidence" value="ECO:0007669"/>
    <property type="project" value="TreeGrafter"/>
</dbReference>
<dbReference type="InterPro" id="IPR007865">
    <property type="entry name" value="Aminopep_P_N"/>
</dbReference>
<dbReference type="InterPro" id="IPR000994">
    <property type="entry name" value="Pept_M24"/>
</dbReference>
<evidence type="ECO:0000256" key="4">
    <source>
        <dbReference type="ARBA" id="ARBA00012574"/>
    </source>
</evidence>
<keyword evidence="9" id="KW-0031">Aminopeptidase</keyword>
<dbReference type="eggNOG" id="COG0006">
    <property type="taxonomic scope" value="Bacteria"/>
</dbReference>
<dbReference type="SMART" id="SM01011">
    <property type="entry name" value="AMP_N"/>
    <property type="match status" value="1"/>
</dbReference>
<dbReference type="EMBL" id="CP001087">
    <property type="protein sequence ID" value="ACN17757.1"/>
    <property type="molecule type" value="Genomic_DNA"/>
</dbReference>
<evidence type="ECO:0000256" key="6">
    <source>
        <dbReference type="ARBA" id="ARBA00022801"/>
    </source>
</evidence>
<keyword evidence="9" id="KW-0645">Protease</keyword>
<dbReference type="PANTHER" id="PTHR43226:SF4">
    <property type="entry name" value="XAA-PRO AMINOPEPTIDASE 3"/>
    <property type="match status" value="1"/>
</dbReference>
<dbReference type="AlphaFoldDB" id="C0QH98"/>
<dbReference type="InterPro" id="IPR029149">
    <property type="entry name" value="Creatin/AminoP/Spt16_N"/>
</dbReference>
<dbReference type="OrthoDB" id="9806388at2"/>
<evidence type="ECO:0000259" key="8">
    <source>
        <dbReference type="SMART" id="SM01011"/>
    </source>
</evidence>
<dbReference type="GO" id="GO:0070006">
    <property type="term" value="F:metalloaminopeptidase activity"/>
    <property type="evidence" value="ECO:0007669"/>
    <property type="project" value="InterPro"/>
</dbReference>
<keyword evidence="7" id="KW-0464">Manganese</keyword>
<evidence type="ECO:0000256" key="5">
    <source>
        <dbReference type="ARBA" id="ARBA00022723"/>
    </source>
</evidence>
<proteinExistence type="inferred from homology"/>
<dbReference type="STRING" id="177437.HRM2_47080"/>
<dbReference type="GO" id="GO:0006508">
    <property type="term" value="P:proteolysis"/>
    <property type="evidence" value="ECO:0007669"/>
    <property type="project" value="TreeGrafter"/>
</dbReference>
<dbReference type="Proteomes" id="UP000000442">
    <property type="component" value="Chromosome"/>
</dbReference>
<accession>C0QH98</accession>
<keyword evidence="10" id="KW-1185">Reference proteome</keyword>
<dbReference type="PANTHER" id="PTHR43226">
    <property type="entry name" value="XAA-PRO AMINOPEPTIDASE 3"/>
    <property type="match status" value="1"/>
</dbReference>
<dbReference type="RefSeq" id="WP_015906467.1">
    <property type="nucleotide sequence ID" value="NC_012108.1"/>
</dbReference>
<evidence type="ECO:0000256" key="3">
    <source>
        <dbReference type="ARBA" id="ARBA00008766"/>
    </source>
</evidence>
<dbReference type="Pfam" id="PF00557">
    <property type="entry name" value="Peptidase_M24"/>
    <property type="match status" value="1"/>
</dbReference>
<dbReference type="GO" id="GO:0030145">
    <property type="term" value="F:manganese ion binding"/>
    <property type="evidence" value="ECO:0007669"/>
    <property type="project" value="InterPro"/>
</dbReference>
<comment type="cofactor">
    <cofactor evidence="2">
        <name>Mn(2+)</name>
        <dbReference type="ChEBI" id="CHEBI:29035"/>
    </cofactor>
</comment>
<organism evidence="9 10">
    <name type="scientific">Desulforapulum autotrophicum (strain ATCC 43914 / DSM 3382 / VKM B-1955 / HRM2)</name>
    <name type="common">Desulfobacterium autotrophicum</name>
    <dbReference type="NCBI Taxonomy" id="177437"/>
    <lineage>
        <taxon>Bacteria</taxon>
        <taxon>Pseudomonadati</taxon>
        <taxon>Thermodesulfobacteriota</taxon>
        <taxon>Desulfobacteria</taxon>
        <taxon>Desulfobacterales</taxon>
        <taxon>Desulfobacteraceae</taxon>
        <taxon>Desulforapulum</taxon>
    </lineage>
</organism>
<dbReference type="EC" id="3.4.11.9" evidence="4"/>
<reference evidence="9 10" key="1">
    <citation type="journal article" date="2009" name="Environ. Microbiol.">
        <title>Genome sequence of Desulfobacterium autotrophicum HRM2, a marine sulfate reducer oxidizing organic carbon completely to carbon dioxide.</title>
        <authorList>
            <person name="Strittmatter A.W."/>
            <person name="Liesegang H."/>
            <person name="Rabus R."/>
            <person name="Decker I."/>
            <person name="Amann J."/>
            <person name="Andres S."/>
            <person name="Henne A."/>
            <person name="Fricke W.F."/>
            <person name="Martinez-Arias R."/>
            <person name="Bartels D."/>
            <person name="Goesmann A."/>
            <person name="Krause L."/>
            <person name="Puehler A."/>
            <person name="Klenk H.P."/>
            <person name="Richter M."/>
            <person name="Schuler M."/>
            <person name="Gloeckner F.O."/>
            <person name="Meyerdierks A."/>
            <person name="Gottschalk G."/>
            <person name="Amann R."/>
        </authorList>
    </citation>
    <scope>NUCLEOTIDE SEQUENCE [LARGE SCALE GENOMIC DNA]</scope>
    <source>
        <strain evidence="10">ATCC 43914 / DSM 3382 / HRM2</strain>
    </source>
</reference>
<dbReference type="Gene3D" id="3.40.350.10">
    <property type="entry name" value="Creatinase/prolidase N-terminal domain"/>
    <property type="match status" value="1"/>
</dbReference>
<comment type="catalytic activity">
    <reaction evidence="1">
        <text>Release of any N-terminal amino acid, including proline, that is linked to proline, even from a dipeptide or tripeptide.</text>
        <dbReference type="EC" id="3.4.11.9"/>
    </reaction>
</comment>
<dbReference type="KEGG" id="dat:HRM2_47080"/>